<comment type="caution">
    <text evidence="10">The sequence shown here is derived from an EMBL/GenBank/DDBJ whole genome shotgun (WGS) entry which is preliminary data.</text>
</comment>
<keyword evidence="6 8" id="KW-1133">Transmembrane helix</keyword>
<evidence type="ECO:0000256" key="2">
    <source>
        <dbReference type="ARBA" id="ARBA00004141"/>
    </source>
</evidence>
<feature type="transmembrane region" description="Helical" evidence="8">
    <location>
        <begin position="130"/>
        <end position="154"/>
    </location>
</feature>
<dbReference type="GO" id="GO:0016020">
    <property type="term" value="C:membrane"/>
    <property type="evidence" value="ECO:0007669"/>
    <property type="project" value="UniProtKB-SubCell"/>
</dbReference>
<evidence type="ECO:0000256" key="1">
    <source>
        <dbReference type="ARBA" id="ARBA00003279"/>
    </source>
</evidence>
<dbReference type="GO" id="GO:0022857">
    <property type="term" value="F:transmembrane transporter activity"/>
    <property type="evidence" value="ECO:0007669"/>
    <property type="project" value="InterPro"/>
</dbReference>
<dbReference type="OrthoDB" id="9812221at2"/>
<reference evidence="11" key="1">
    <citation type="submission" date="2018-09" db="EMBL/GenBank/DDBJ databases">
        <authorList>
            <person name="Livingstone P.G."/>
            <person name="Whitworth D.E."/>
        </authorList>
    </citation>
    <scope>NUCLEOTIDE SEQUENCE [LARGE SCALE GENOMIC DNA]</scope>
    <source>
        <strain evidence="11">CA043D</strain>
    </source>
</reference>
<dbReference type="EMBL" id="RAWE01000005">
    <property type="protein sequence ID" value="RKH07266.1"/>
    <property type="molecule type" value="Genomic_DNA"/>
</dbReference>
<protein>
    <submittedName>
        <fullName evidence="10">MFS transporter</fullName>
    </submittedName>
</protein>
<keyword evidence="5 8" id="KW-0812">Transmembrane</keyword>
<evidence type="ECO:0000256" key="5">
    <source>
        <dbReference type="ARBA" id="ARBA00022692"/>
    </source>
</evidence>
<organism evidence="10 11">
    <name type="scientific">Corallococcus carmarthensis</name>
    <dbReference type="NCBI Taxonomy" id="2316728"/>
    <lineage>
        <taxon>Bacteria</taxon>
        <taxon>Pseudomonadati</taxon>
        <taxon>Myxococcota</taxon>
        <taxon>Myxococcia</taxon>
        <taxon>Myxococcales</taxon>
        <taxon>Cystobacterineae</taxon>
        <taxon>Myxococcaceae</taxon>
        <taxon>Corallococcus</taxon>
    </lineage>
</organism>
<feature type="transmembrane region" description="Helical" evidence="8">
    <location>
        <begin position="72"/>
        <end position="91"/>
    </location>
</feature>
<feature type="transmembrane region" description="Helical" evidence="8">
    <location>
        <begin position="313"/>
        <end position="332"/>
    </location>
</feature>
<dbReference type="PRINTS" id="PR01035">
    <property type="entry name" value="TCRTETA"/>
</dbReference>
<feature type="transmembrane region" description="Helical" evidence="8">
    <location>
        <begin position="338"/>
        <end position="361"/>
    </location>
</feature>
<feature type="transmembrane region" description="Helical" evidence="8">
    <location>
        <begin position="40"/>
        <end position="60"/>
    </location>
</feature>
<evidence type="ECO:0000256" key="4">
    <source>
        <dbReference type="ARBA" id="ARBA00022448"/>
    </source>
</evidence>
<accession>A0A3A8KI78</accession>
<keyword evidence="11" id="KW-1185">Reference proteome</keyword>
<dbReference type="InterPro" id="IPR020846">
    <property type="entry name" value="MFS_dom"/>
</dbReference>
<feature type="transmembrane region" description="Helical" evidence="8">
    <location>
        <begin position="7"/>
        <end position="28"/>
    </location>
</feature>
<dbReference type="InterPro" id="IPR001958">
    <property type="entry name" value="Tet-R_TetA/multi-R_MdtG-like"/>
</dbReference>
<dbReference type="InterPro" id="IPR011701">
    <property type="entry name" value="MFS"/>
</dbReference>
<dbReference type="PANTHER" id="PTHR23504:SF15">
    <property type="entry name" value="MAJOR FACILITATOR SUPERFAMILY (MFS) PROFILE DOMAIN-CONTAINING PROTEIN"/>
    <property type="match status" value="1"/>
</dbReference>
<dbReference type="SUPFAM" id="SSF103473">
    <property type="entry name" value="MFS general substrate transporter"/>
    <property type="match status" value="1"/>
</dbReference>
<keyword evidence="4" id="KW-0813">Transport</keyword>
<feature type="transmembrane region" description="Helical" evidence="8">
    <location>
        <begin position="268"/>
        <end position="286"/>
    </location>
</feature>
<evidence type="ECO:0000256" key="8">
    <source>
        <dbReference type="SAM" id="Phobius"/>
    </source>
</evidence>
<evidence type="ECO:0000313" key="11">
    <source>
        <dbReference type="Proteomes" id="UP000268313"/>
    </source>
</evidence>
<evidence type="ECO:0000259" key="9">
    <source>
        <dbReference type="PROSITE" id="PS50850"/>
    </source>
</evidence>
<comment type="similarity">
    <text evidence="3">Belongs to the major facilitator superfamily. TCR/Tet family.</text>
</comment>
<dbReference type="PROSITE" id="PS50850">
    <property type="entry name" value="MFS"/>
    <property type="match status" value="1"/>
</dbReference>
<evidence type="ECO:0000256" key="7">
    <source>
        <dbReference type="ARBA" id="ARBA00023136"/>
    </source>
</evidence>
<dbReference type="Pfam" id="PF07690">
    <property type="entry name" value="MFS_1"/>
    <property type="match status" value="2"/>
</dbReference>
<name>A0A3A8KI78_9BACT</name>
<feature type="transmembrane region" description="Helical" evidence="8">
    <location>
        <begin position="402"/>
        <end position="423"/>
    </location>
</feature>
<sequence length="437" mass="44041">MAREASLRVVFGIAVLDLIGFGILIPQLGVYGVRFGASPFAVGLLVAVYSLMQLVAAPIMGRLSDRFGRRPVLLVSQVGSLVGYVLFAFAHTLPLLFLSRVIDGISGGNVSTAQAVVADITKPHERARGMGIIGAAFGLGFVLGPALGGVLGAWGGNLAIGLFAAGLSALNLLNTWFFLPETRKPGSPSATARTLKGAMSVLTLPVVGRCVVLVLLYTVAFAQMEGTFSVYLLTRFLSSGPVPLEGGWLVHAVHPDAAILKEASLRSGALFAVVGVLSALVQGGLVRRLVGSGHGAAGQAAAGGSGGRGGREAPVAVVGFGLTAAGLALLPVAPSYGWLFPVMGLLAVGSALVTPCLSALVSLHAPSERQGAVLGAYQASGSLGRIVGPALGGLLFTRLGPTAPYGTGAVLVALGGLLALSLVTQVRLSGAGAEQSS</sequence>
<keyword evidence="7 8" id="KW-0472">Membrane</keyword>
<evidence type="ECO:0000256" key="3">
    <source>
        <dbReference type="ARBA" id="ARBA00007520"/>
    </source>
</evidence>
<feature type="transmembrane region" description="Helical" evidence="8">
    <location>
        <begin position="160"/>
        <end position="179"/>
    </location>
</feature>
<dbReference type="AlphaFoldDB" id="A0A3A8KI78"/>
<evidence type="ECO:0000256" key="6">
    <source>
        <dbReference type="ARBA" id="ARBA00022989"/>
    </source>
</evidence>
<gene>
    <name evidence="10" type="ORF">D7X32_02660</name>
</gene>
<dbReference type="RefSeq" id="WP_120600906.1">
    <property type="nucleotide sequence ID" value="NZ_RAWE01000005.1"/>
</dbReference>
<dbReference type="InterPro" id="IPR036259">
    <property type="entry name" value="MFS_trans_sf"/>
</dbReference>
<proteinExistence type="inferred from homology"/>
<dbReference type="PROSITE" id="PS00216">
    <property type="entry name" value="SUGAR_TRANSPORT_1"/>
    <property type="match status" value="1"/>
</dbReference>
<dbReference type="CDD" id="cd17330">
    <property type="entry name" value="MFS_SLC46_TetA_like"/>
    <property type="match status" value="1"/>
</dbReference>
<dbReference type="InterPro" id="IPR005829">
    <property type="entry name" value="Sugar_transporter_CS"/>
</dbReference>
<dbReference type="Gene3D" id="1.20.1250.20">
    <property type="entry name" value="MFS general substrate transporter like domains"/>
    <property type="match status" value="1"/>
</dbReference>
<comment type="subcellular location">
    <subcellularLocation>
        <location evidence="2">Membrane</location>
        <topology evidence="2">Multi-pass membrane protein</topology>
    </subcellularLocation>
</comment>
<comment type="function">
    <text evidence="1">Resistance to tetracycline by an active tetracycline efflux. This is an energy-dependent process that decreases the accumulation of the antibiotic in whole cells. This protein functions as a metal-tetracycline/H(+) antiporter.</text>
</comment>
<dbReference type="Proteomes" id="UP000268313">
    <property type="component" value="Unassembled WGS sequence"/>
</dbReference>
<feature type="transmembrane region" description="Helical" evidence="8">
    <location>
        <begin position="200"/>
        <end position="222"/>
    </location>
</feature>
<dbReference type="PANTHER" id="PTHR23504">
    <property type="entry name" value="MAJOR FACILITATOR SUPERFAMILY DOMAIN-CONTAINING PROTEIN 10"/>
    <property type="match status" value="1"/>
</dbReference>
<feature type="domain" description="Major facilitator superfamily (MFS) profile" evidence="9">
    <location>
        <begin position="6"/>
        <end position="427"/>
    </location>
</feature>
<evidence type="ECO:0000313" key="10">
    <source>
        <dbReference type="EMBL" id="RKH07266.1"/>
    </source>
</evidence>